<dbReference type="Gene3D" id="3.30.420.10">
    <property type="entry name" value="Ribonuclease H-like superfamily/Ribonuclease H"/>
    <property type="match status" value="2"/>
</dbReference>
<accession>A0A6M3IMH1</accession>
<dbReference type="EMBL" id="MT141330">
    <property type="protein sequence ID" value="QJA58574.1"/>
    <property type="molecule type" value="Genomic_DNA"/>
</dbReference>
<protein>
    <submittedName>
        <fullName evidence="1">Putative exonuclease</fullName>
    </submittedName>
</protein>
<reference evidence="1" key="1">
    <citation type="submission" date="2020-03" db="EMBL/GenBank/DDBJ databases">
        <title>The deep terrestrial virosphere.</title>
        <authorList>
            <person name="Holmfeldt K."/>
            <person name="Nilsson E."/>
            <person name="Simone D."/>
            <person name="Lopez-Fernandez M."/>
            <person name="Wu X."/>
            <person name="de Brujin I."/>
            <person name="Lundin D."/>
            <person name="Andersson A."/>
            <person name="Bertilsson S."/>
            <person name="Dopson M."/>
        </authorList>
    </citation>
    <scope>NUCLEOTIDE SEQUENCE</scope>
    <source>
        <strain evidence="1">MM415B01436</strain>
    </source>
</reference>
<keyword evidence="1" id="KW-0269">Exonuclease</keyword>
<organism evidence="1">
    <name type="scientific">viral metagenome</name>
    <dbReference type="NCBI Taxonomy" id="1070528"/>
    <lineage>
        <taxon>unclassified sequences</taxon>
        <taxon>metagenomes</taxon>
        <taxon>organismal metagenomes</taxon>
    </lineage>
</organism>
<sequence length="271" mass="31602">MNFSTYIVYDFESSSANCNRCQPIQLAAIPIHSRKLEIIEDPFCSYIRPIFDKEECDKYNLDPLSEEALQVNKIKVEEDLIHAPPIRVVWDQFCSYIDQYNYKKTKWTAPVAVTYNGIRFDDIIIDRIAGGNNRHLKNVSNTLKDDINNTISSIKGDENVKLDEKIKKLFTLSRKIFSDNEPYGFGPWDKQCTLFHPRDNVDVMRLLYLYTENLQEIRSLSLDSIRDWLGLSSENAHKADVDVRQTAEIFIRFLKFTRKHALNAKFKGSFK</sequence>
<name>A0A6M3IMH1_9ZZZZ</name>
<dbReference type="GO" id="GO:0003676">
    <property type="term" value="F:nucleic acid binding"/>
    <property type="evidence" value="ECO:0007669"/>
    <property type="project" value="InterPro"/>
</dbReference>
<proteinExistence type="predicted"/>
<dbReference type="AlphaFoldDB" id="A0A6M3IMH1"/>
<dbReference type="InterPro" id="IPR036397">
    <property type="entry name" value="RNaseH_sf"/>
</dbReference>
<dbReference type="SUPFAM" id="SSF53098">
    <property type="entry name" value="Ribonuclease H-like"/>
    <property type="match status" value="1"/>
</dbReference>
<dbReference type="GO" id="GO:0004527">
    <property type="term" value="F:exonuclease activity"/>
    <property type="evidence" value="ECO:0007669"/>
    <property type="project" value="UniProtKB-KW"/>
</dbReference>
<keyword evidence="1" id="KW-0540">Nuclease</keyword>
<dbReference type="InterPro" id="IPR012337">
    <property type="entry name" value="RNaseH-like_sf"/>
</dbReference>
<gene>
    <name evidence="1" type="ORF">MM415B01436_0008</name>
</gene>
<keyword evidence="1" id="KW-0378">Hydrolase</keyword>
<evidence type="ECO:0000313" key="1">
    <source>
        <dbReference type="EMBL" id="QJA58574.1"/>
    </source>
</evidence>